<evidence type="ECO:0000256" key="3">
    <source>
        <dbReference type="ARBA" id="ARBA00023235"/>
    </source>
</evidence>
<comment type="caution">
    <text evidence="4">The sequence shown here is derived from an EMBL/GenBank/DDBJ whole genome shotgun (WGS) entry which is preliminary data.</text>
</comment>
<gene>
    <name evidence="4" type="ORF">BA062_26530</name>
</gene>
<dbReference type="RefSeq" id="WP_255565695.1">
    <property type="nucleotide sequence ID" value="NZ_MASU01000012.1"/>
</dbReference>
<dbReference type="Proteomes" id="UP000247892">
    <property type="component" value="Unassembled WGS sequence"/>
</dbReference>
<sequence length="107" mass="11226">MSVGDRALTRLARLSMPTIAAVEGFAVGVAWSLVRCCDLVVTAEDAFSAAPFPQRGMAPDGGLAWFLTRSLGPTRAAELLMLGERFPAPTAAAAGLVNRVVLMEKHG</sequence>
<reference evidence="4 5" key="1">
    <citation type="submission" date="2016-07" db="EMBL/GenBank/DDBJ databases">
        <title>Draft genome sequence of Prauserella sp. YIM 121212, isolated from alkaline soil.</title>
        <authorList>
            <person name="Ruckert C."/>
            <person name="Albersmeier A."/>
            <person name="Jiang C.-L."/>
            <person name="Jiang Y."/>
            <person name="Kalinowski J."/>
            <person name="Schneider O."/>
            <person name="Winkler A."/>
            <person name="Zotchev S.B."/>
        </authorList>
    </citation>
    <scope>NUCLEOTIDE SEQUENCE [LARGE SCALE GENOMIC DNA]</scope>
    <source>
        <strain evidence="4 5">YIM 121212</strain>
    </source>
</reference>
<dbReference type="Gene3D" id="3.90.226.10">
    <property type="entry name" value="2-enoyl-CoA Hydratase, Chain A, domain 1"/>
    <property type="match status" value="1"/>
</dbReference>
<evidence type="ECO:0000256" key="1">
    <source>
        <dbReference type="ARBA" id="ARBA00004275"/>
    </source>
</evidence>
<keyword evidence="5" id="KW-1185">Reference proteome</keyword>
<name>A0A318LJ67_9PSEU</name>
<evidence type="ECO:0008006" key="6">
    <source>
        <dbReference type="Google" id="ProtNLM"/>
    </source>
</evidence>
<dbReference type="SUPFAM" id="SSF52096">
    <property type="entry name" value="ClpP/crotonase"/>
    <property type="match status" value="1"/>
</dbReference>
<dbReference type="InterPro" id="IPR001753">
    <property type="entry name" value="Enoyl-CoA_hydra/iso"/>
</dbReference>
<evidence type="ECO:0000313" key="5">
    <source>
        <dbReference type="Proteomes" id="UP000247892"/>
    </source>
</evidence>
<comment type="subcellular location">
    <subcellularLocation>
        <location evidence="1">Peroxisome</location>
    </subcellularLocation>
</comment>
<dbReference type="InterPro" id="IPR051053">
    <property type="entry name" value="ECH/Chromodomain_protein"/>
</dbReference>
<dbReference type="CDD" id="cd06558">
    <property type="entry name" value="crotonase-like"/>
    <property type="match status" value="1"/>
</dbReference>
<keyword evidence="3" id="KW-0413">Isomerase</keyword>
<dbReference type="Pfam" id="PF00378">
    <property type="entry name" value="ECH_1"/>
    <property type="match status" value="1"/>
</dbReference>
<dbReference type="InterPro" id="IPR029045">
    <property type="entry name" value="ClpP/crotonase-like_dom_sf"/>
</dbReference>
<dbReference type="PANTHER" id="PTHR43684">
    <property type="match status" value="1"/>
</dbReference>
<evidence type="ECO:0000256" key="2">
    <source>
        <dbReference type="ARBA" id="ARBA00023140"/>
    </source>
</evidence>
<organism evidence="4 5">
    <name type="scientific">Prauserella flavalba</name>
    <dbReference type="NCBI Taxonomy" id="1477506"/>
    <lineage>
        <taxon>Bacteria</taxon>
        <taxon>Bacillati</taxon>
        <taxon>Actinomycetota</taxon>
        <taxon>Actinomycetes</taxon>
        <taxon>Pseudonocardiales</taxon>
        <taxon>Pseudonocardiaceae</taxon>
        <taxon>Prauserella</taxon>
    </lineage>
</organism>
<keyword evidence="2" id="KW-0576">Peroxisome</keyword>
<evidence type="ECO:0000313" key="4">
    <source>
        <dbReference type="EMBL" id="PXY25678.1"/>
    </source>
</evidence>
<protein>
    <recommendedName>
        <fullName evidence="6">Enoyl-CoA hydratase/isomerase</fullName>
    </recommendedName>
</protein>
<dbReference type="EMBL" id="MASU01000012">
    <property type="protein sequence ID" value="PXY25678.1"/>
    <property type="molecule type" value="Genomic_DNA"/>
</dbReference>
<proteinExistence type="predicted"/>
<dbReference type="GO" id="GO:0004165">
    <property type="term" value="F:delta(3)-delta(2)-enoyl-CoA isomerase activity"/>
    <property type="evidence" value="ECO:0007669"/>
    <property type="project" value="UniProtKB-ARBA"/>
</dbReference>
<dbReference type="AlphaFoldDB" id="A0A318LJ67"/>
<dbReference type="PANTHER" id="PTHR43684:SF1">
    <property type="entry name" value="ENOYL-COA DELTA ISOMERASE 2"/>
    <property type="match status" value="1"/>
</dbReference>
<accession>A0A318LJ67</accession>